<dbReference type="eggNOG" id="COG0664">
    <property type="taxonomic scope" value="Bacteria"/>
</dbReference>
<feature type="domain" description="Cyclic nucleotide-binding" evidence="3">
    <location>
        <begin position="106"/>
        <end position="225"/>
    </location>
</feature>
<dbReference type="AlphaFoldDB" id="D1A5B1"/>
<dbReference type="PANTHER" id="PTHR23011">
    <property type="entry name" value="CYCLIC NUCLEOTIDE-BINDING DOMAIN CONTAINING PROTEIN"/>
    <property type="match status" value="1"/>
</dbReference>
<dbReference type="InterPro" id="IPR029787">
    <property type="entry name" value="Nucleotide_cyclase"/>
</dbReference>
<keyword evidence="2" id="KW-0472">Membrane</keyword>
<keyword evidence="2" id="KW-0812">Transmembrane</keyword>
<feature type="compositionally biased region" description="Basic residues" evidence="1">
    <location>
        <begin position="493"/>
        <end position="513"/>
    </location>
</feature>
<dbReference type="InterPro" id="IPR001054">
    <property type="entry name" value="A/G_cyclase"/>
</dbReference>
<feature type="region of interest" description="Disordered" evidence="1">
    <location>
        <begin position="220"/>
        <end position="250"/>
    </location>
</feature>
<proteinExistence type="predicted"/>
<organism evidence="5 6">
    <name type="scientific">Thermomonospora curvata (strain ATCC 19995 / DSM 43183 / JCM 3096 / KCTC 9072 / NBRC 15933 / NCIMB 10081 / Henssen B9)</name>
    <dbReference type="NCBI Taxonomy" id="471852"/>
    <lineage>
        <taxon>Bacteria</taxon>
        <taxon>Bacillati</taxon>
        <taxon>Actinomycetota</taxon>
        <taxon>Actinomycetes</taxon>
        <taxon>Streptosporangiales</taxon>
        <taxon>Thermomonosporaceae</taxon>
        <taxon>Thermomonospora</taxon>
    </lineage>
</organism>
<feature type="region of interest" description="Disordered" evidence="1">
    <location>
        <begin position="76"/>
        <end position="100"/>
    </location>
</feature>
<dbReference type="EMBL" id="CP001738">
    <property type="protein sequence ID" value="ACZ00097.1"/>
    <property type="molecule type" value="Genomic_DNA"/>
</dbReference>
<protein>
    <submittedName>
        <fullName evidence="5">Putative transcriptional regulator, Crp/Fnr family</fullName>
    </submittedName>
</protein>
<feature type="domain" description="Guanylate cyclase" evidence="4">
    <location>
        <begin position="270"/>
        <end position="392"/>
    </location>
</feature>
<dbReference type="OrthoDB" id="3482507at2"/>
<dbReference type="SMART" id="SM00100">
    <property type="entry name" value="cNMP"/>
    <property type="match status" value="1"/>
</dbReference>
<dbReference type="PROSITE" id="PS50125">
    <property type="entry name" value="GUANYLATE_CYCLASE_2"/>
    <property type="match status" value="1"/>
</dbReference>
<dbReference type="STRING" id="471852.Tcur_4575"/>
<dbReference type="CDD" id="cd00038">
    <property type="entry name" value="CAP_ED"/>
    <property type="match status" value="1"/>
</dbReference>
<evidence type="ECO:0000256" key="1">
    <source>
        <dbReference type="SAM" id="MobiDB-lite"/>
    </source>
</evidence>
<feature type="region of interest" description="Disordered" evidence="1">
    <location>
        <begin position="472"/>
        <end position="513"/>
    </location>
</feature>
<gene>
    <name evidence="5" type="ordered locus">Tcur_4575</name>
</gene>
<dbReference type="GO" id="GO:0004016">
    <property type="term" value="F:adenylate cyclase activity"/>
    <property type="evidence" value="ECO:0007669"/>
    <property type="project" value="UniProtKB-ARBA"/>
</dbReference>
<feature type="transmembrane region" description="Helical" evidence="2">
    <location>
        <begin position="31"/>
        <end position="50"/>
    </location>
</feature>
<reference evidence="5 6" key="1">
    <citation type="journal article" date="2011" name="Stand. Genomic Sci.">
        <title>Complete genome sequence of Thermomonospora curvata type strain (B9).</title>
        <authorList>
            <person name="Chertkov O."/>
            <person name="Sikorski J."/>
            <person name="Nolan M."/>
            <person name="Lapidus A."/>
            <person name="Lucas S."/>
            <person name="Del Rio T.G."/>
            <person name="Tice H."/>
            <person name="Cheng J.F."/>
            <person name="Goodwin L."/>
            <person name="Pitluck S."/>
            <person name="Liolios K."/>
            <person name="Ivanova N."/>
            <person name="Mavromatis K."/>
            <person name="Mikhailova N."/>
            <person name="Ovchinnikova G."/>
            <person name="Pati A."/>
            <person name="Chen A."/>
            <person name="Palaniappan K."/>
            <person name="Djao O.D."/>
            <person name="Land M."/>
            <person name="Hauser L."/>
            <person name="Chang Y.J."/>
            <person name="Jeffries C.D."/>
            <person name="Brettin T."/>
            <person name="Han C."/>
            <person name="Detter J.C."/>
            <person name="Rohde M."/>
            <person name="Goker M."/>
            <person name="Woyke T."/>
            <person name="Bristow J."/>
            <person name="Eisen J.A."/>
            <person name="Markowitz V."/>
            <person name="Hugenholtz P."/>
            <person name="Klenk H.P."/>
            <person name="Kyrpides N.C."/>
        </authorList>
    </citation>
    <scope>NUCLEOTIDE SEQUENCE [LARGE SCALE GENOMIC DNA]</scope>
    <source>
        <strain evidence="6">ATCC 19995 / DSM 43183 / JCM 3096 / KCTC 9072 / NBRC 15933 / NCIMB 10081 / Henssen B9</strain>
    </source>
</reference>
<evidence type="ECO:0000259" key="3">
    <source>
        <dbReference type="PROSITE" id="PS50042"/>
    </source>
</evidence>
<dbReference type="Gene3D" id="3.30.70.1230">
    <property type="entry name" value="Nucleotide cyclase"/>
    <property type="match status" value="1"/>
</dbReference>
<dbReference type="HOGENOM" id="CLU_530937_0_0_11"/>
<sequence>MLPGKLVAALFVLVVIEIVLKCSALMGAVPGVMAGMGTAVLCVLLVGMLWKRIRALVRPVPHYPMAVADGAAMAGEPAEPVRSPHPYPNTGETAETGSGRRGAVPFWEALCEHERQALLEVGRYRTFAAGSVLFCEGERADHVVVILEGRVEIRVHENGRDRVIAERGAGQLIAERGALQVSVRSTSVVATQKVHALVLTTDEFADFMGARSNVLRVPEEQVHDRLTESGGARGLSPRPASPVAASRRPEREGPLFRGVERIRFNGENCTIIFTDIAKFSAHIRNDEDRIVVRGELRKMLRKAFGDPRLGGLDRCWWEDRGDGFLIIVPPDVPTKAVMEVLPHRLAEAIPQYNRRAADPVQIQLRLAVHMGPVTSDQSGVSGTAVNEAARIVEVDVLKDRMAEDAAGLGVIVSRPVFDYVVRHSDAIQRLGRFEKAEGRVKESAIDAWMCLTGHQPPPPEPSARVGGGLRAGLPVRGVGPGEPVRSGLVSPWRRGRRSGRKRWGGSRHRSGHR</sequence>
<dbReference type="InterPro" id="IPR014710">
    <property type="entry name" value="RmlC-like_jellyroll"/>
</dbReference>
<evidence type="ECO:0000313" key="5">
    <source>
        <dbReference type="EMBL" id="ACZ00097.1"/>
    </source>
</evidence>
<name>D1A5B1_THECD</name>
<dbReference type="Proteomes" id="UP000001918">
    <property type="component" value="Chromosome"/>
</dbReference>
<dbReference type="Gene3D" id="2.60.120.10">
    <property type="entry name" value="Jelly Rolls"/>
    <property type="match status" value="1"/>
</dbReference>
<evidence type="ECO:0000259" key="4">
    <source>
        <dbReference type="PROSITE" id="PS50125"/>
    </source>
</evidence>
<dbReference type="Pfam" id="PF00027">
    <property type="entry name" value="cNMP_binding"/>
    <property type="match status" value="1"/>
</dbReference>
<dbReference type="PANTHER" id="PTHR23011:SF28">
    <property type="entry name" value="CYCLIC NUCLEOTIDE-BINDING DOMAIN CONTAINING PROTEIN"/>
    <property type="match status" value="1"/>
</dbReference>
<keyword evidence="2" id="KW-1133">Transmembrane helix</keyword>
<dbReference type="InterPro" id="IPR000595">
    <property type="entry name" value="cNMP-bd_dom"/>
</dbReference>
<dbReference type="SUPFAM" id="SSF51206">
    <property type="entry name" value="cAMP-binding domain-like"/>
    <property type="match status" value="1"/>
</dbReference>
<dbReference type="eggNOG" id="COG2114">
    <property type="taxonomic scope" value="Bacteria"/>
</dbReference>
<evidence type="ECO:0000256" key="2">
    <source>
        <dbReference type="SAM" id="Phobius"/>
    </source>
</evidence>
<dbReference type="SUPFAM" id="SSF55073">
    <property type="entry name" value="Nucleotide cyclase"/>
    <property type="match status" value="1"/>
</dbReference>
<dbReference type="InterPro" id="IPR018490">
    <property type="entry name" value="cNMP-bd_dom_sf"/>
</dbReference>
<keyword evidence="6" id="KW-1185">Reference proteome</keyword>
<dbReference type="PROSITE" id="PS50042">
    <property type="entry name" value="CNMP_BINDING_3"/>
    <property type="match status" value="1"/>
</dbReference>
<evidence type="ECO:0000313" key="6">
    <source>
        <dbReference type="Proteomes" id="UP000001918"/>
    </source>
</evidence>
<dbReference type="KEGG" id="tcu:Tcur_4575"/>
<accession>D1A5B1</accession>
<dbReference type="GO" id="GO:0009190">
    <property type="term" value="P:cyclic nucleotide biosynthetic process"/>
    <property type="evidence" value="ECO:0007669"/>
    <property type="project" value="InterPro"/>
</dbReference>
<dbReference type="GO" id="GO:0035556">
    <property type="term" value="P:intracellular signal transduction"/>
    <property type="evidence" value="ECO:0007669"/>
    <property type="project" value="InterPro"/>
</dbReference>